<keyword evidence="2" id="KW-1133">Transmembrane helix</keyword>
<protein>
    <recommendedName>
        <fullName evidence="5">DUF2975 domain-containing protein</fullName>
    </recommendedName>
</protein>
<evidence type="ECO:0000256" key="1">
    <source>
        <dbReference type="SAM" id="MobiDB-lite"/>
    </source>
</evidence>
<evidence type="ECO:0000256" key="2">
    <source>
        <dbReference type="SAM" id="Phobius"/>
    </source>
</evidence>
<gene>
    <name evidence="3" type="ORF">GCM10009755_03220</name>
</gene>
<feature type="transmembrane region" description="Helical" evidence="2">
    <location>
        <begin position="131"/>
        <end position="152"/>
    </location>
</feature>
<evidence type="ECO:0008006" key="5">
    <source>
        <dbReference type="Google" id="ProtNLM"/>
    </source>
</evidence>
<dbReference type="EMBL" id="BAAANO010000004">
    <property type="protein sequence ID" value="GAA1999132.1"/>
    <property type="molecule type" value="Genomic_DNA"/>
</dbReference>
<keyword evidence="2" id="KW-0472">Membrane</keyword>
<dbReference type="RefSeq" id="WP_344306370.1">
    <property type="nucleotide sequence ID" value="NZ_BAAANO010000004.1"/>
</dbReference>
<keyword evidence="4" id="KW-1185">Reference proteome</keyword>
<accession>A0ABP5EK84</accession>
<evidence type="ECO:0000313" key="3">
    <source>
        <dbReference type="EMBL" id="GAA1999132.1"/>
    </source>
</evidence>
<feature type="region of interest" description="Disordered" evidence="1">
    <location>
        <begin position="1"/>
        <end position="22"/>
    </location>
</feature>
<organism evidence="3 4">
    <name type="scientific">Brevibacterium samyangense</name>
    <dbReference type="NCBI Taxonomy" id="366888"/>
    <lineage>
        <taxon>Bacteria</taxon>
        <taxon>Bacillati</taxon>
        <taxon>Actinomycetota</taxon>
        <taxon>Actinomycetes</taxon>
        <taxon>Micrococcales</taxon>
        <taxon>Brevibacteriaceae</taxon>
        <taxon>Brevibacterium</taxon>
    </lineage>
</organism>
<dbReference type="Proteomes" id="UP001500755">
    <property type="component" value="Unassembled WGS sequence"/>
</dbReference>
<name>A0ABP5EK84_9MICO</name>
<evidence type="ECO:0000313" key="4">
    <source>
        <dbReference type="Proteomes" id="UP001500755"/>
    </source>
</evidence>
<comment type="caution">
    <text evidence="3">The sequence shown here is derived from an EMBL/GenBank/DDBJ whole genome shotgun (WGS) entry which is preliminary data.</text>
</comment>
<feature type="transmembrane region" description="Helical" evidence="2">
    <location>
        <begin position="164"/>
        <end position="185"/>
    </location>
</feature>
<feature type="transmembrane region" description="Helical" evidence="2">
    <location>
        <begin position="43"/>
        <end position="62"/>
    </location>
</feature>
<feature type="transmembrane region" description="Helical" evidence="2">
    <location>
        <begin position="205"/>
        <end position="225"/>
    </location>
</feature>
<sequence length="243" mass="25991">MTQPDNDMNEGFVNPTGSKKERLRAEMEHRMANPGRTERAGEAVSRAATIALPLVFLFVFLADGIRRLVTVLGDGRLVESFALADDAPMSEGALDVTVGSATVAVGDRFTLALSTADLATSTVAMLVTRDLVLLLGVTLVVVLALRPMKLALDGEFFTARVSTWVLALSWSAIGLWLGWLLLTIFGRNMVARDLGATDVLDSGALGSSVLVPLLVICLSALSDILRRAQLRGRKAEEELEGVV</sequence>
<keyword evidence="2" id="KW-0812">Transmembrane</keyword>
<reference evidence="4" key="1">
    <citation type="journal article" date="2019" name="Int. J. Syst. Evol. Microbiol.">
        <title>The Global Catalogue of Microorganisms (GCM) 10K type strain sequencing project: providing services to taxonomists for standard genome sequencing and annotation.</title>
        <authorList>
            <consortium name="The Broad Institute Genomics Platform"/>
            <consortium name="The Broad Institute Genome Sequencing Center for Infectious Disease"/>
            <person name="Wu L."/>
            <person name="Ma J."/>
        </authorList>
    </citation>
    <scope>NUCLEOTIDE SEQUENCE [LARGE SCALE GENOMIC DNA]</scope>
    <source>
        <strain evidence="4">JCM 14546</strain>
    </source>
</reference>
<proteinExistence type="predicted"/>